<dbReference type="EMBL" id="BQMJ01000007">
    <property type="protein sequence ID" value="GJQ09194.1"/>
    <property type="molecule type" value="Genomic_DNA"/>
</dbReference>
<comment type="caution">
    <text evidence="1">The sequence shown here is derived from an EMBL/GenBank/DDBJ whole genome shotgun (WGS) entry which is preliminary data.</text>
</comment>
<dbReference type="Proteomes" id="UP001061958">
    <property type="component" value="Unassembled WGS sequence"/>
</dbReference>
<proteinExistence type="predicted"/>
<gene>
    <name evidence="1" type="ORF">GpartN1_g985.t1</name>
</gene>
<accession>A0A9C7PRM1</accession>
<organism evidence="1 2">
    <name type="scientific">Galdieria partita</name>
    <dbReference type="NCBI Taxonomy" id="83374"/>
    <lineage>
        <taxon>Eukaryota</taxon>
        <taxon>Rhodophyta</taxon>
        <taxon>Bangiophyceae</taxon>
        <taxon>Galdieriales</taxon>
        <taxon>Galdieriaceae</taxon>
        <taxon>Galdieria</taxon>
    </lineage>
</organism>
<reference evidence="1" key="2">
    <citation type="submission" date="2022-01" db="EMBL/GenBank/DDBJ databases">
        <authorList>
            <person name="Hirooka S."/>
            <person name="Miyagishima S.Y."/>
        </authorList>
    </citation>
    <scope>NUCLEOTIDE SEQUENCE</scope>
    <source>
        <strain evidence="1">NBRC 102759</strain>
    </source>
</reference>
<sequence>MSSSIPYKLYQVVEEAEAFLGLYASVLTKVSDESLLQMTAMLSTILSHVLDVFIDSTSPQCFSLESRRLEGDIVSAHMSTSTSLVDKGDNYLQNTNETTSQAVFQESNLSVTNKNIHNWGYCHLEQFYFGSSCSYQAVLHYNKLSVATCKNEDILHVVNTIFKTYQKNFASSMKPTEVIIQDIQSHLYQSIQRSVCEWDLTNVLVESVEYVRQGNSITYFVDSLCSYLLDCANWNNYGWKMMGSFIVMLEVLLSKVDITNQLSSNSLNFFNRLSPLYIQNLLLRFFGCSDCSARRSTMSEMFQGILMSILQIYQLQHYSEAILSLYLDLFYIYSSPYSTISYRNGMEALFQWMRETCNGDWIQQMNCHHSLQHNELLSETVLFVLRWLPFSFVCKIGYHNSQTPLNIYHSPHRLDWLLLALERKYEQKKLIFSSNQNDVSDWIQLMMGYLLSIYVFEQSTKVGYEKVIGEHIWKWLRLSVDSFPLWQSCLVLLAVVGRTWLLLFSFSSPESELQSRHFWILIERLVSLLQMEQLSLSQRTILAWTIVFMWPRFILSKNCQSKSICYSILHDDIEKSIVFRFFQWYEKSLLSTSPWLSNIHFWIKYYQNS</sequence>
<keyword evidence="2" id="KW-1185">Reference proteome</keyword>
<protein>
    <submittedName>
        <fullName evidence="1">Uncharacterized protein</fullName>
    </submittedName>
</protein>
<dbReference type="OrthoDB" id="8770at2759"/>
<evidence type="ECO:0000313" key="2">
    <source>
        <dbReference type="Proteomes" id="UP001061958"/>
    </source>
</evidence>
<reference evidence="1" key="1">
    <citation type="journal article" date="2022" name="Proc. Natl. Acad. Sci. U.S.A.">
        <title>Life cycle and functional genomics of the unicellular red alga Galdieria for elucidating algal and plant evolution and industrial use.</title>
        <authorList>
            <person name="Hirooka S."/>
            <person name="Itabashi T."/>
            <person name="Ichinose T.M."/>
            <person name="Onuma R."/>
            <person name="Fujiwara T."/>
            <person name="Yamashita S."/>
            <person name="Jong L.W."/>
            <person name="Tomita R."/>
            <person name="Iwane A.H."/>
            <person name="Miyagishima S.Y."/>
        </authorList>
    </citation>
    <scope>NUCLEOTIDE SEQUENCE</scope>
    <source>
        <strain evidence="1">NBRC 102759</strain>
    </source>
</reference>
<name>A0A9C7PRM1_9RHOD</name>
<evidence type="ECO:0000313" key="1">
    <source>
        <dbReference type="EMBL" id="GJQ09194.1"/>
    </source>
</evidence>
<dbReference type="AlphaFoldDB" id="A0A9C7PRM1"/>